<comment type="caution">
    <text evidence="1">The sequence shown here is derived from an EMBL/GenBank/DDBJ whole genome shotgun (WGS) entry which is preliminary data.</text>
</comment>
<dbReference type="RefSeq" id="WP_216835539.1">
    <property type="nucleotide sequence ID" value="NZ_JAFNJS010000002.1"/>
</dbReference>
<evidence type="ECO:0000313" key="2">
    <source>
        <dbReference type="Proteomes" id="UP001595420"/>
    </source>
</evidence>
<keyword evidence="2" id="KW-1185">Reference proteome</keyword>
<accession>A0ABV7BPG3</accession>
<sequence length="132" mass="14741">MTDTNRRPGCWDLDYLLPERPAQGRWHGGPVNQRLRPGNEHRVWHPGDGNCVIAVNDAVRTLQLDDTDRTLEQILQAIRVEPGSPLPRLGLGEILLEGVRGTIQLGEERIRFAGLQRVVIGGYSAYPARGKE</sequence>
<gene>
    <name evidence="1" type="ORF">ACFOD3_06280</name>
</gene>
<organism evidence="1 2">
    <name type="scientific">Falsiroseomonas tokyonensis</name>
    <dbReference type="NCBI Taxonomy" id="430521"/>
    <lineage>
        <taxon>Bacteria</taxon>
        <taxon>Pseudomonadati</taxon>
        <taxon>Pseudomonadota</taxon>
        <taxon>Alphaproteobacteria</taxon>
        <taxon>Acetobacterales</taxon>
        <taxon>Roseomonadaceae</taxon>
        <taxon>Falsiroseomonas</taxon>
    </lineage>
</organism>
<dbReference type="Proteomes" id="UP001595420">
    <property type="component" value="Unassembled WGS sequence"/>
</dbReference>
<dbReference type="EMBL" id="JBHRSB010000002">
    <property type="protein sequence ID" value="MFC2999492.1"/>
    <property type="molecule type" value="Genomic_DNA"/>
</dbReference>
<reference evidence="2" key="1">
    <citation type="journal article" date="2019" name="Int. J. Syst. Evol. Microbiol.">
        <title>The Global Catalogue of Microorganisms (GCM) 10K type strain sequencing project: providing services to taxonomists for standard genome sequencing and annotation.</title>
        <authorList>
            <consortium name="The Broad Institute Genomics Platform"/>
            <consortium name="The Broad Institute Genome Sequencing Center for Infectious Disease"/>
            <person name="Wu L."/>
            <person name="Ma J."/>
        </authorList>
    </citation>
    <scope>NUCLEOTIDE SEQUENCE [LARGE SCALE GENOMIC DNA]</scope>
    <source>
        <strain evidence="2">CGMCC 1.16855</strain>
    </source>
</reference>
<proteinExistence type="predicted"/>
<protein>
    <submittedName>
        <fullName evidence="1">Uncharacterized protein</fullName>
    </submittedName>
</protein>
<name>A0ABV7BPG3_9PROT</name>
<evidence type="ECO:0000313" key="1">
    <source>
        <dbReference type="EMBL" id="MFC2999492.1"/>
    </source>
</evidence>